<evidence type="ECO:0000313" key="2">
    <source>
        <dbReference type="EMBL" id="WNL31203.1"/>
    </source>
</evidence>
<name>A0AA96R6L8_9BACT</name>
<evidence type="ECO:0000313" key="4">
    <source>
        <dbReference type="EMBL" id="WNP39445.1"/>
    </source>
</evidence>
<protein>
    <submittedName>
        <fullName evidence="3">Uncharacterized protein</fullName>
    </submittedName>
</protein>
<dbReference type="EMBL" id="CP134853">
    <property type="protein sequence ID" value="WNL28002.1"/>
    <property type="molecule type" value="Genomic_DNA"/>
</dbReference>
<dbReference type="EMBL" id="CP135130">
    <property type="protein sequence ID" value="WNP37353.1"/>
    <property type="molecule type" value="Genomic_DNA"/>
</dbReference>
<evidence type="ECO:0000313" key="3">
    <source>
        <dbReference type="EMBL" id="WNP37353.1"/>
    </source>
</evidence>
<dbReference type="AlphaFoldDB" id="A0AA96R6L8"/>
<gene>
    <name evidence="3" type="ORF">RJG58_06845</name>
    <name evidence="4" type="ORF">RMP69_06845</name>
    <name evidence="1" type="ORF">RMQ65_01250</name>
    <name evidence="2" type="ORF">RMQ67_06845</name>
</gene>
<sequence>MSKELLGSELYYRDLCEAYYGLSDKASSMKKLSLKLDTFKELFFKLKEDEQMILQLQDDINSIGQDTLMPYFRYEVKDLVRFTTRLYYTHTDRAIEKNFLAECKRVKEYLDRKIMALKMRQINMEF</sequence>
<organism evidence="3">
    <name type="scientific">Arcobacter sp. AZ-2023</name>
    <dbReference type="NCBI Taxonomy" id="3074453"/>
    <lineage>
        <taxon>Bacteria</taxon>
        <taxon>Pseudomonadati</taxon>
        <taxon>Campylobacterota</taxon>
        <taxon>Epsilonproteobacteria</taxon>
        <taxon>Campylobacterales</taxon>
        <taxon>Arcobacteraceae</taxon>
        <taxon>Arcobacter</taxon>
    </lineage>
</organism>
<proteinExistence type="predicted"/>
<reference evidence="3" key="1">
    <citation type="submission" date="2023-09" db="EMBL/GenBank/DDBJ databases">
        <title>Arcobacter tbilisiensis sp. nov. isolated from chicken meat in Tbilisi, Georgia.</title>
        <authorList>
            <person name="Matthias R."/>
            <person name="Zautner A.E."/>
        </authorList>
    </citation>
    <scope>NUCLEOTIDE SEQUENCE</scope>
    <source>
        <strain evidence="3">LEO 101</strain>
        <strain evidence="1">LEO 49</strain>
        <strain evidence="4">LEO 50</strain>
        <strain evidence="2">LEO 53</strain>
    </source>
</reference>
<evidence type="ECO:0000313" key="1">
    <source>
        <dbReference type="EMBL" id="WNL28002.1"/>
    </source>
</evidence>
<accession>A0AA96R6L8</accession>
<dbReference type="EMBL" id="CP135131">
    <property type="protein sequence ID" value="WNP39445.1"/>
    <property type="molecule type" value="Genomic_DNA"/>
</dbReference>
<dbReference type="EMBL" id="CP134855">
    <property type="protein sequence ID" value="WNL31203.1"/>
    <property type="molecule type" value="Genomic_DNA"/>
</dbReference>